<feature type="region of interest" description="Disordered" evidence="4">
    <location>
        <begin position="257"/>
        <end position="361"/>
    </location>
</feature>
<evidence type="ECO:0000256" key="2">
    <source>
        <dbReference type="ARBA" id="ARBA00023242"/>
    </source>
</evidence>
<evidence type="ECO:0000256" key="3">
    <source>
        <dbReference type="SAM" id="Coils"/>
    </source>
</evidence>
<keyword evidence="3" id="KW-0175">Coiled coil</keyword>
<accession>A0A2P2MQI6</accession>
<keyword evidence="2" id="KW-0539">Nucleus</keyword>
<feature type="region of interest" description="Disordered" evidence="4">
    <location>
        <begin position="91"/>
        <end position="145"/>
    </location>
</feature>
<dbReference type="GO" id="GO:0003713">
    <property type="term" value="F:transcription coactivator activity"/>
    <property type="evidence" value="ECO:0007669"/>
    <property type="project" value="InterPro"/>
</dbReference>
<dbReference type="FunFam" id="1.10.246.20:FF:000003">
    <property type="entry name" value="Mediator of RNA polymerase II transcription subunit 15a"/>
    <property type="match status" value="1"/>
</dbReference>
<feature type="coiled-coil region" evidence="3">
    <location>
        <begin position="810"/>
        <end position="854"/>
    </location>
</feature>
<dbReference type="SUPFAM" id="SSF47040">
    <property type="entry name" value="Kix domain of CBP (creb binding protein)"/>
    <property type="match status" value="1"/>
</dbReference>
<feature type="compositionally biased region" description="Low complexity" evidence="4">
    <location>
        <begin position="95"/>
        <end position="104"/>
    </location>
</feature>
<dbReference type="Pfam" id="PF16987">
    <property type="entry name" value="KIX_2"/>
    <property type="match status" value="1"/>
</dbReference>
<dbReference type="InterPro" id="IPR036546">
    <property type="entry name" value="MED15_KIX"/>
</dbReference>
<organism evidence="7">
    <name type="scientific">Rhizophora mucronata</name>
    <name type="common">Asiatic mangrove</name>
    <dbReference type="NCBI Taxonomy" id="61149"/>
    <lineage>
        <taxon>Eukaryota</taxon>
        <taxon>Viridiplantae</taxon>
        <taxon>Streptophyta</taxon>
        <taxon>Embryophyta</taxon>
        <taxon>Tracheophyta</taxon>
        <taxon>Spermatophyta</taxon>
        <taxon>Magnoliopsida</taxon>
        <taxon>eudicotyledons</taxon>
        <taxon>Gunneridae</taxon>
        <taxon>Pentapetalae</taxon>
        <taxon>rosids</taxon>
        <taxon>fabids</taxon>
        <taxon>Malpighiales</taxon>
        <taxon>Rhizophoraceae</taxon>
        <taxon>Rhizophora</taxon>
    </lineage>
</organism>
<proteinExistence type="predicted"/>
<keyword evidence="5" id="KW-0472">Membrane</keyword>
<feature type="region of interest" description="Disordered" evidence="4">
    <location>
        <begin position="655"/>
        <end position="675"/>
    </location>
</feature>
<evidence type="ECO:0000313" key="7">
    <source>
        <dbReference type="EMBL" id="MBX32487.1"/>
    </source>
</evidence>
<keyword evidence="5" id="KW-0812">Transmembrane</keyword>
<dbReference type="GO" id="GO:0005634">
    <property type="term" value="C:nucleus"/>
    <property type="evidence" value="ECO:0007669"/>
    <property type="project" value="UniProtKB-SubCell"/>
</dbReference>
<dbReference type="GO" id="GO:0031490">
    <property type="term" value="F:chromatin DNA binding"/>
    <property type="evidence" value="ECO:0007669"/>
    <property type="project" value="InterPro"/>
</dbReference>
<feature type="domain" description="Mediator complex subunit 15 KIX" evidence="6">
    <location>
        <begin position="20"/>
        <end position="97"/>
    </location>
</feature>
<protein>
    <submittedName>
        <fullName evidence="7">Mediator of RNA polymerase II transcription subunit 15a-like</fullName>
    </submittedName>
</protein>
<feature type="region of interest" description="Disordered" evidence="4">
    <location>
        <begin position="421"/>
        <end position="546"/>
    </location>
</feature>
<feature type="compositionally biased region" description="Low complexity" evidence="4">
    <location>
        <begin position="501"/>
        <end position="544"/>
    </location>
</feature>
<evidence type="ECO:0000256" key="4">
    <source>
        <dbReference type="SAM" id="MobiDB-lite"/>
    </source>
</evidence>
<feature type="transmembrane region" description="Helical" evidence="5">
    <location>
        <begin position="1174"/>
        <end position="1196"/>
    </location>
</feature>
<feature type="region of interest" description="Disordered" evidence="4">
    <location>
        <begin position="1"/>
        <end position="24"/>
    </location>
</feature>
<feature type="compositionally biased region" description="Low complexity" evidence="4">
    <location>
        <begin position="421"/>
        <end position="467"/>
    </location>
</feature>
<dbReference type="Gene3D" id="1.10.246.20">
    <property type="entry name" value="Coactivator CBP, KIX domain"/>
    <property type="match status" value="1"/>
</dbReference>
<dbReference type="InterPro" id="IPR044661">
    <property type="entry name" value="MED15a/b/c-like"/>
</dbReference>
<evidence type="ECO:0000256" key="5">
    <source>
        <dbReference type="SAM" id="Phobius"/>
    </source>
</evidence>
<reference evidence="7" key="1">
    <citation type="submission" date="2018-02" db="EMBL/GenBank/DDBJ databases">
        <title>Rhizophora mucronata_Transcriptome.</title>
        <authorList>
            <person name="Meera S.P."/>
            <person name="Sreeshan A."/>
            <person name="Augustine A."/>
        </authorList>
    </citation>
    <scope>NUCLEOTIDE SEQUENCE</scope>
    <source>
        <tissue evidence="7">Leaf</tissue>
    </source>
</reference>
<keyword evidence="5" id="KW-1133">Transmembrane helix</keyword>
<dbReference type="InterPro" id="IPR036529">
    <property type="entry name" value="KIX_dom_sf"/>
</dbReference>
<dbReference type="PANTHER" id="PTHR33137">
    <property type="entry name" value="MEDIATOR OF RNA POLYMERASE II TRANSCRIPTION SUBUNIT 15A-RELATED"/>
    <property type="match status" value="1"/>
</dbReference>
<comment type="subcellular location">
    <subcellularLocation>
        <location evidence="1">Nucleus</location>
    </subcellularLocation>
</comment>
<feature type="compositionally biased region" description="Low complexity" evidence="4">
    <location>
        <begin position="8"/>
        <end position="19"/>
    </location>
</feature>
<dbReference type="EMBL" id="GGEC01052003">
    <property type="protein sequence ID" value="MBX32487.1"/>
    <property type="molecule type" value="Transcribed_RNA"/>
</dbReference>
<dbReference type="AlphaFoldDB" id="A0A2P2MQI6"/>
<sequence>MDTNNWRPAAPGGEPAMEAGDWRAQLPPDSRLRIVNKIMDTLKRHLPLSVNEGLQELQKIARRFEEKIYSAATNQSDYLRKISMKMLTMETKSQNSLPNSLPSNAVGNSNKTPDPGVSRNLQPQVNNQGQSIPIPLPANQSQGRQQLLSQNMQNNMTSSGVQSSAGLPSALSTVSGLNQSPLSSVVGPNTNMPNVCGIAQNSVGSSMGQGVPSNIFANHRQITGRQQVTPQQQQQQSQNPQQYLYQQQMQHQLMNQKLQQGNAQHTLMQSHMQQQQQQQQQNLLQSTQLQSSQQLGMQTSSVMQPSMMQSAPLSSLQQSAQSMIQQNQPSSVLQSSQSVLQQHPPSVLRQPQQASSLHQQQAQIMQQQQQLLGQQNSTSMQQNQLIGQQNQLIGQQNSVGDLQHHQQRLLGQQNNLQNLPQQQQLQQQQQQLMPQQNNLSSMHQQQLGPQNIPGLQQPQQQQLLGTQSGNSGMQNNQHSMHMLPQSKIQLQSQTPQNATNLLPSQGQQSQPQPPQQQMMSQMPSQPAQLQQQLGLQQQSNQLQQRLHASAALDSTAQTGHVNGGDWQEEVYQKIKAMRETYYPELNEMYQKIAAKLHLHESFPQQPKTEQYDKLKTFKSMLERTMAFLQLSKSNITPNMKDKLLSYEKQIITFINPNRPRKPTPSLQQGQLPQPHMQPVQQTQSQIPQVQSHENQMNPQLQTMNLQGSVPAMQQNNMSSLQHNPLSSVPGISTSQQMMNAIQPGSNLDSGQGNTLGSLQQMSMGSLQQNAVSAPQQANINTMSSQSGANMLPPNVPLQSNSTMLQHQHLKQQQEQQMLQLHQFKQQLQQRQLQQQLIKQQMQQQRQQLNQQAKQQLPAQMTQQMSQLHQMTDANELKMRQGIGIKPGVFPQHLPMGQRTAFPHQQMKSGGSYPISSPQLLPAASPQLPQHSAPQVEHQNLLPSLTKTGTPLQSANSPFIVPSPSTPLAPSPALQDSEQANIFLKRIEAMKDSCNPELNEMCQKVAAQSQQQTMMNAMQPASSLDLGQESALGLLPQISMGPLQLCPVSAPQQANINTLSSLGEVNMLQPTFPVQSNSAMLQQQHPKQQQEEHRALQTHLQQLFQQLQQSKKRAKTSVGDQQKIAVQTAASVAIETPDKSVTPLLAEFAGPDSAYGSTMATFSSKSSAKMHMIKALPVLFVMLSSIVVVLSLWLLLLD</sequence>
<name>A0A2P2MQI6_RHIMU</name>
<evidence type="ECO:0000256" key="1">
    <source>
        <dbReference type="ARBA" id="ARBA00004123"/>
    </source>
</evidence>
<feature type="compositionally biased region" description="Polar residues" evidence="4">
    <location>
        <begin position="119"/>
        <end position="131"/>
    </location>
</feature>
<dbReference type="PANTHER" id="PTHR33137:SF4">
    <property type="entry name" value="MEDIATOR OF RNA POLYMERASE II TRANSCRIPTION SUBUNIT 15A-RELATED"/>
    <property type="match status" value="1"/>
</dbReference>
<feature type="compositionally biased region" description="Polar residues" evidence="4">
    <location>
        <begin position="486"/>
        <end position="500"/>
    </location>
</feature>
<feature type="compositionally biased region" description="Polar residues" evidence="4">
    <location>
        <begin position="468"/>
        <end position="479"/>
    </location>
</feature>
<evidence type="ECO:0000259" key="6">
    <source>
        <dbReference type="Pfam" id="PF16987"/>
    </source>
</evidence>